<dbReference type="PANTHER" id="PTHR11690">
    <property type="entry name" value="AMILORIDE-SENSITIVE SODIUM CHANNEL-RELATED"/>
    <property type="match status" value="1"/>
</dbReference>
<dbReference type="Gene3D" id="1.10.287.770">
    <property type="entry name" value="YojJ-like"/>
    <property type="match status" value="1"/>
</dbReference>
<dbReference type="AlphaFoldDB" id="A0AAV4NQH2"/>
<comment type="similarity">
    <text evidence="2 12">Belongs to the amiloride-sensitive sodium channel (TC 1.A.6) family.</text>
</comment>
<accession>A0AAV4NQH2</accession>
<keyword evidence="10 12" id="KW-0739">Sodium transport</keyword>
<reference evidence="13 14" key="1">
    <citation type="submission" date="2021-06" db="EMBL/GenBank/DDBJ databases">
        <title>Caerostris extrusa draft genome.</title>
        <authorList>
            <person name="Kono N."/>
            <person name="Arakawa K."/>
        </authorList>
    </citation>
    <scope>NUCLEOTIDE SEQUENCE [LARGE SCALE GENOMIC DNA]</scope>
</reference>
<comment type="subcellular location">
    <subcellularLocation>
        <location evidence="1">Membrane</location>
        <topology evidence="1">Multi-pass membrane protein</topology>
    </subcellularLocation>
</comment>
<evidence type="ECO:0000256" key="12">
    <source>
        <dbReference type="RuleBase" id="RU000679"/>
    </source>
</evidence>
<dbReference type="PRINTS" id="PR01078">
    <property type="entry name" value="AMINACHANNEL"/>
</dbReference>
<dbReference type="Proteomes" id="UP001054945">
    <property type="component" value="Unassembled WGS sequence"/>
</dbReference>
<evidence type="ECO:0000256" key="1">
    <source>
        <dbReference type="ARBA" id="ARBA00004141"/>
    </source>
</evidence>
<evidence type="ECO:0000256" key="9">
    <source>
        <dbReference type="ARBA" id="ARBA00023136"/>
    </source>
</evidence>
<dbReference type="EMBL" id="BPLR01003570">
    <property type="protein sequence ID" value="GIX86166.1"/>
    <property type="molecule type" value="Genomic_DNA"/>
</dbReference>
<keyword evidence="8 12" id="KW-0406">Ion transport</keyword>
<organism evidence="13 14">
    <name type="scientific">Caerostris extrusa</name>
    <name type="common">Bark spider</name>
    <name type="synonym">Caerostris bankana</name>
    <dbReference type="NCBI Taxonomy" id="172846"/>
    <lineage>
        <taxon>Eukaryota</taxon>
        <taxon>Metazoa</taxon>
        <taxon>Ecdysozoa</taxon>
        <taxon>Arthropoda</taxon>
        <taxon>Chelicerata</taxon>
        <taxon>Arachnida</taxon>
        <taxon>Araneae</taxon>
        <taxon>Araneomorphae</taxon>
        <taxon>Entelegynae</taxon>
        <taxon>Araneoidea</taxon>
        <taxon>Araneidae</taxon>
        <taxon>Caerostris</taxon>
    </lineage>
</organism>
<keyword evidence="5 12" id="KW-0812">Transmembrane</keyword>
<evidence type="ECO:0000256" key="11">
    <source>
        <dbReference type="ARBA" id="ARBA00023303"/>
    </source>
</evidence>
<keyword evidence="7" id="KW-0915">Sodium</keyword>
<evidence type="ECO:0000256" key="8">
    <source>
        <dbReference type="ARBA" id="ARBA00023065"/>
    </source>
</evidence>
<evidence type="ECO:0000256" key="3">
    <source>
        <dbReference type="ARBA" id="ARBA00022448"/>
    </source>
</evidence>
<keyword evidence="11 12" id="KW-0407">Ion channel</keyword>
<dbReference type="GO" id="GO:0015280">
    <property type="term" value="F:ligand-gated sodium channel activity"/>
    <property type="evidence" value="ECO:0007669"/>
    <property type="project" value="TreeGrafter"/>
</dbReference>
<keyword evidence="9" id="KW-0472">Membrane</keyword>
<dbReference type="InterPro" id="IPR001873">
    <property type="entry name" value="ENaC"/>
</dbReference>
<proteinExistence type="inferred from homology"/>
<keyword evidence="14" id="KW-1185">Reference proteome</keyword>
<evidence type="ECO:0000256" key="10">
    <source>
        <dbReference type="ARBA" id="ARBA00023201"/>
    </source>
</evidence>
<evidence type="ECO:0000313" key="14">
    <source>
        <dbReference type="Proteomes" id="UP001054945"/>
    </source>
</evidence>
<protein>
    <submittedName>
        <fullName evidence="13">FMRFamide-activated amiloride-sensitive sodium channel</fullName>
    </submittedName>
</protein>
<evidence type="ECO:0000256" key="4">
    <source>
        <dbReference type="ARBA" id="ARBA00022461"/>
    </source>
</evidence>
<sequence>MKPSSKKLKVFYQTLEESFYKQEPMFQESELFSQLGGQLGLWLGISLVALFECVENISHLVHYCIKRSGLKKRNLQRYLPSERFAQI</sequence>
<evidence type="ECO:0000256" key="2">
    <source>
        <dbReference type="ARBA" id="ARBA00007193"/>
    </source>
</evidence>
<keyword evidence="3 12" id="KW-0813">Transport</keyword>
<comment type="caution">
    <text evidence="13">The sequence shown here is derived from an EMBL/GenBank/DDBJ whole genome shotgun (WGS) entry which is preliminary data.</text>
</comment>
<evidence type="ECO:0000256" key="6">
    <source>
        <dbReference type="ARBA" id="ARBA00022989"/>
    </source>
</evidence>
<dbReference type="GO" id="GO:0005886">
    <property type="term" value="C:plasma membrane"/>
    <property type="evidence" value="ECO:0007669"/>
    <property type="project" value="TreeGrafter"/>
</dbReference>
<dbReference type="Pfam" id="PF00858">
    <property type="entry name" value="ASC"/>
    <property type="match status" value="1"/>
</dbReference>
<evidence type="ECO:0000313" key="13">
    <source>
        <dbReference type="EMBL" id="GIX86166.1"/>
    </source>
</evidence>
<keyword evidence="6" id="KW-1133">Transmembrane helix</keyword>
<evidence type="ECO:0000256" key="5">
    <source>
        <dbReference type="ARBA" id="ARBA00022692"/>
    </source>
</evidence>
<name>A0AAV4NQH2_CAEEX</name>
<evidence type="ECO:0000256" key="7">
    <source>
        <dbReference type="ARBA" id="ARBA00023053"/>
    </source>
</evidence>
<keyword evidence="4 12" id="KW-0894">Sodium channel</keyword>
<gene>
    <name evidence="13" type="primary">FANA_2</name>
    <name evidence="13" type="ORF">CEXT_75191</name>
</gene>
<dbReference type="PANTHER" id="PTHR11690:SF248">
    <property type="entry name" value="PICKPOCKET 17, ISOFORM A"/>
    <property type="match status" value="1"/>
</dbReference>